<keyword evidence="10" id="KW-1133">Transmembrane helix</keyword>
<reference evidence="11" key="1">
    <citation type="submission" date="2018-05" db="EMBL/GenBank/DDBJ databases">
        <title>Accumulation of Tryptamine in Mycoinsecticides Enhanced the Virulence to Insects.</title>
        <authorList>
            <person name="Tong X."/>
        </authorList>
    </citation>
    <scope>NUCLEOTIDE SEQUENCE</scope>
</reference>
<evidence type="ECO:0000256" key="7">
    <source>
        <dbReference type="ARBA" id="ARBA00023033"/>
    </source>
</evidence>
<feature type="transmembrane region" description="Helical" evidence="10">
    <location>
        <begin position="36"/>
        <end position="61"/>
    </location>
</feature>
<dbReference type="PANTHER" id="PTHR24291">
    <property type="entry name" value="CYTOCHROME P450 FAMILY 4"/>
    <property type="match status" value="1"/>
</dbReference>
<keyword evidence="5 9" id="KW-0560">Oxidoreductase</keyword>
<evidence type="ECO:0000256" key="3">
    <source>
        <dbReference type="ARBA" id="ARBA00022617"/>
    </source>
</evidence>
<dbReference type="InterPro" id="IPR001128">
    <property type="entry name" value="Cyt_P450"/>
</dbReference>
<keyword evidence="4 8" id="KW-0479">Metal-binding</keyword>
<dbReference type="PRINTS" id="PR00463">
    <property type="entry name" value="EP450I"/>
</dbReference>
<dbReference type="GO" id="GO:0005506">
    <property type="term" value="F:iron ion binding"/>
    <property type="evidence" value="ECO:0007669"/>
    <property type="project" value="InterPro"/>
</dbReference>
<keyword evidence="10" id="KW-0812">Transmembrane</keyword>
<dbReference type="InterPro" id="IPR036396">
    <property type="entry name" value="Cyt_P450_sf"/>
</dbReference>
<evidence type="ECO:0000256" key="10">
    <source>
        <dbReference type="SAM" id="Phobius"/>
    </source>
</evidence>
<keyword evidence="6 8" id="KW-0408">Iron</keyword>
<dbReference type="SUPFAM" id="SSF48264">
    <property type="entry name" value="Cytochrome P450"/>
    <property type="match status" value="1"/>
</dbReference>
<dbReference type="PRINTS" id="PR00385">
    <property type="entry name" value="P450"/>
</dbReference>
<evidence type="ECO:0000256" key="4">
    <source>
        <dbReference type="ARBA" id="ARBA00022723"/>
    </source>
</evidence>
<dbReference type="EMBL" id="MH393905">
    <property type="protein sequence ID" value="AZP56673.1"/>
    <property type="molecule type" value="mRNA"/>
</dbReference>
<dbReference type="InterPro" id="IPR002401">
    <property type="entry name" value="Cyt_P450_E_grp-I"/>
</dbReference>
<dbReference type="Gene3D" id="1.10.630.10">
    <property type="entry name" value="Cytochrome P450"/>
    <property type="match status" value="1"/>
</dbReference>
<comment type="similarity">
    <text evidence="2 9">Belongs to the cytochrome P450 family.</text>
</comment>
<keyword evidence="7 9" id="KW-0503">Monooxygenase</keyword>
<evidence type="ECO:0000256" key="9">
    <source>
        <dbReference type="RuleBase" id="RU000461"/>
    </source>
</evidence>
<dbReference type="AlphaFoldDB" id="A0A4Y1PUA9"/>
<dbReference type="PROSITE" id="PS00086">
    <property type="entry name" value="CYTOCHROME_P450"/>
    <property type="match status" value="1"/>
</dbReference>
<evidence type="ECO:0000256" key="2">
    <source>
        <dbReference type="ARBA" id="ARBA00010617"/>
    </source>
</evidence>
<comment type="cofactor">
    <cofactor evidence="1 8">
        <name>heme</name>
        <dbReference type="ChEBI" id="CHEBI:30413"/>
    </cofactor>
</comment>
<name>A0A4Y1PUA9_LOCMI</name>
<evidence type="ECO:0000313" key="11">
    <source>
        <dbReference type="EMBL" id="AZP56673.1"/>
    </source>
</evidence>
<dbReference type="InterPro" id="IPR017972">
    <property type="entry name" value="Cyt_P450_CS"/>
</dbReference>
<evidence type="ECO:0000256" key="5">
    <source>
        <dbReference type="ARBA" id="ARBA00023002"/>
    </source>
</evidence>
<dbReference type="GO" id="GO:0004497">
    <property type="term" value="F:monooxygenase activity"/>
    <property type="evidence" value="ECO:0007669"/>
    <property type="project" value="UniProtKB-KW"/>
</dbReference>
<protein>
    <submittedName>
        <fullName evidence="11">CYP4C1c</fullName>
    </submittedName>
</protein>
<sequence length="545" mass="61403">MDVHFVPVDPNWTAPNVRERVLKTLQGTKGMGLGWAAWWLLLLAPALGALAALSFLGWLWLQRPRTNAPGPTTLPLVGNLLHFWRKMPVLVGDFRELQRRYGDVFRFYIGPKLMLVATQPEDARRLLVGCRQRERDEYVTRALVPFTGYGLIVSKGELWKAHRRLIEPTFRTEVLHGYTEAFNKGAEFLCSQLAEASGAEIDISKMLLHTSFHFLTLSIFGVSFDEIEPDREKQVEDVDIFISGLELIQKRFYQPWLQIDWIIKLTPDGEQLKRQLNLMNGLAKHGIELLRQKRFKSPSTKKKSFVDVMMDDQGNLLLSESEVFDEVRTFSLAGTDTTATALSFVFALLGLYPEWQDAIQKEVDEVFGTGEDYLRPVTDSDLVHLKVTEAVIKETLRLFPAIPLAPVLATEDIPLGGGRFVAPRGSVVFVFLNLLHRQPAIFPDPDRFDPRRFLEGGGDTGLPPYSFLPFGAGSRVCVGARYSMHLMKTALATVLRQFRFLPGSTREELEDIAVFITGKPVHGIKLTCVPRPAPGANSTTQQRKT</sequence>
<dbReference type="GO" id="GO:0020037">
    <property type="term" value="F:heme binding"/>
    <property type="evidence" value="ECO:0007669"/>
    <property type="project" value="InterPro"/>
</dbReference>
<keyword evidence="3 8" id="KW-0349">Heme</keyword>
<accession>A0A4Y1PUA9</accession>
<organism evidence="11">
    <name type="scientific">Locusta migratoria migratoria</name>
    <name type="common">Asiatic migratory locust</name>
    <dbReference type="NCBI Taxonomy" id="238695"/>
    <lineage>
        <taxon>Eukaryota</taxon>
        <taxon>Metazoa</taxon>
        <taxon>Ecdysozoa</taxon>
        <taxon>Arthropoda</taxon>
        <taxon>Hexapoda</taxon>
        <taxon>Insecta</taxon>
        <taxon>Pterygota</taxon>
        <taxon>Neoptera</taxon>
        <taxon>Polyneoptera</taxon>
        <taxon>Orthoptera</taxon>
        <taxon>Caelifera</taxon>
        <taxon>Acrididea</taxon>
        <taxon>Acridomorpha</taxon>
        <taxon>Acridoidea</taxon>
        <taxon>Acrididae</taxon>
        <taxon>Oedipodinae</taxon>
        <taxon>Locusta</taxon>
    </lineage>
</organism>
<dbReference type="PANTHER" id="PTHR24291:SF201">
    <property type="entry name" value="CYTOCHROME P450, FAMILY 4, SUBFAMILY B, POLYPEPTIDE 7"/>
    <property type="match status" value="1"/>
</dbReference>
<evidence type="ECO:0000256" key="8">
    <source>
        <dbReference type="PIRSR" id="PIRSR602401-1"/>
    </source>
</evidence>
<dbReference type="GO" id="GO:0016705">
    <property type="term" value="F:oxidoreductase activity, acting on paired donors, with incorporation or reduction of molecular oxygen"/>
    <property type="evidence" value="ECO:0007669"/>
    <property type="project" value="InterPro"/>
</dbReference>
<evidence type="ECO:0000256" key="6">
    <source>
        <dbReference type="ARBA" id="ARBA00023004"/>
    </source>
</evidence>
<proteinExistence type="evidence at transcript level"/>
<dbReference type="InterPro" id="IPR050196">
    <property type="entry name" value="Cytochrome_P450_Monoox"/>
</dbReference>
<evidence type="ECO:0000256" key="1">
    <source>
        <dbReference type="ARBA" id="ARBA00001971"/>
    </source>
</evidence>
<dbReference type="Pfam" id="PF00067">
    <property type="entry name" value="p450"/>
    <property type="match status" value="1"/>
</dbReference>
<keyword evidence="10" id="KW-0472">Membrane</keyword>
<feature type="binding site" description="axial binding residue" evidence="8">
    <location>
        <position position="477"/>
    </location>
    <ligand>
        <name>heme</name>
        <dbReference type="ChEBI" id="CHEBI:30413"/>
    </ligand>
    <ligandPart>
        <name>Fe</name>
        <dbReference type="ChEBI" id="CHEBI:18248"/>
    </ligandPart>
</feature>